<dbReference type="SUPFAM" id="SSF117396">
    <property type="entry name" value="TM1631-like"/>
    <property type="match status" value="1"/>
</dbReference>
<dbReference type="InterPro" id="IPR036520">
    <property type="entry name" value="UPF0759_sf"/>
</dbReference>
<dbReference type="RefSeq" id="WP_093191336.1">
    <property type="nucleotide sequence ID" value="NZ_FNEV01000001.1"/>
</dbReference>
<name>A0A1G8Q2U4_9BACI</name>
<dbReference type="Pfam" id="PF01904">
    <property type="entry name" value="DUF72"/>
    <property type="match status" value="1"/>
</dbReference>
<sequence length="282" mass="33145">MNINIGLTGWSDHPSLYEESVRSHEKLQAYASHFPVVEVDTAFYAIQKKEYYEKWVRETPESFSFVVKAFQGLTGHDRETRTKKEARELIEAYIDSVSPVVEAGKLNALLFQFPPWFDVKKENIQRMRQLREWLEDYPVAIEFRNQSWYRDAYRKKTLQFLEEESFIHTVCDEPQAGEGSVPAVVEATHPEKTLIRLHGRNVHGWNKNGNQNWRAVRFLYNYREEELKEWIPSIHRLLDQSKAVTMLFNNNSAHDAAPNAKQMMEYLGVSYEDLNPRQLGLF</sequence>
<dbReference type="OrthoDB" id="9780310at2"/>
<reference evidence="2" key="1">
    <citation type="submission" date="2016-10" db="EMBL/GenBank/DDBJ databases">
        <authorList>
            <person name="Varghese N."/>
            <person name="Submissions S."/>
        </authorList>
    </citation>
    <scope>NUCLEOTIDE SEQUENCE [LARGE SCALE GENOMIC DNA]</scope>
    <source>
        <strain evidence="2">DSM 4771</strain>
    </source>
</reference>
<dbReference type="PANTHER" id="PTHR30348:SF13">
    <property type="entry name" value="UPF0759 PROTEIN YUNF"/>
    <property type="match status" value="1"/>
</dbReference>
<dbReference type="AlphaFoldDB" id="A0A1G8Q2U4"/>
<dbReference type="STRING" id="86666.SAMN04490247_0363"/>
<gene>
    <name evidence="1" type="ORF">SAMN04490247_0363</name>
</gene>
<dbReference type="InterPro" id="IPR002763">
    <property type="entry name" value="DUF72"/>
</dbReference>
<evidence type="ECO:0000313" key="2">
    <source>
        <dbReference type="Proteomes" id="UP000199225"/>
    </source>
</evidence>
<dbReference type="Gene3D" id="3.20.20.410">
    <property type="entry name" value="Protein of unknown function UPF0759"/>
    <property type="match status" value="1"/>
</dbReference>
<organism evidence="1 2">
    <name type="scientific">Salimicrobium halophilum</name>
    <dbReference type="NCBI Taxonomy" id="86666"/>
    <lineage>
        <taxon>Bacteria</taxon>
        <taxon>Bacillati</taxon>
        <taxon>Bacillota</taxon>
        <taxon>Bacilli</taxon>
        <taxon>Bacillales</taxon>
        <taxon>Bacillaceae</taxon>
        <taxon>Salimicrobium</taxon>
    </lineage>
</organism>
<proteinExistence type="predicted"/>
<dbReference type="PANTHER" id="PTHR30348">
    <property type="entry name" value="UNCHARACTERIZED PROTEIN YECE"/>
    <property type="match status" value="1"/>
</dbReference>
<dbReference type="Proteomes" id="UP000199225">
    <property type="component" value="Unassembled WGS sequence"/>
</dbReference>
<protein>
    <submittedName>
        <fullName evidence="1">Uncharacterized conserved protein YecE, DUF72 family</fullName>
    </submittedName>
</protein>
<evidence type="ECO:0000313" key="1">
    <source>
        <dbReference type="EMBL" id="SDI99037.1"/>
    </source>
</evidence>
<keyword evidence="2" id="KW-1185">Reference proteome</keyword>
<accession>A0A1G8Q2U4</accession>
<dbReference type="EMBL" id="FNEV01000001">
    <property type="protein sequence ID" value="SDI99037.1"/>
    <property type="molecule type" value="Genomic_DNA"/>
</dbReference>